<evidence type="ECO:0000259" key="13">
    <source>
        <dbReference type="Pfam" id="PF06974"/>
    </source>
</evidence>
<evidence type="ECO:0000313" key="15">
    <source>
        <dbReference type="Proteomes" id="UP000004994"/>
    </source>
</evidence>
<comment type="subcellular location">
    <subcellularLocation>
        <location evidence="1">Cell membrane</location>
        <topology evidence="1">Single-pass membrane protein</topology>
    </subcellularLocation>
    <subcellularLocation>
        <location evidence="2">Endoplasmic reticulum membrane</location>
    </subcellularLocation>
</comment>
<dbReference type="UniPathway" id="UPA00282"/>
<evidence type="ECO:0000256" key="8">
    <source>
        <dbReference type="ARBA" id="ARBA00024360"/>
    </source>
</evidence>
<keyword evidence="5" id="KW-0808">Transferase</keyword>
<dbReference type="PaxDb" id="4081-Solyc01g095960.2.1"/>
<reference evidence="14" key="2">
    <citation type="submission" date="2019-01" db="UniProtKB">
        <authorList>
            <consortium name="EnsemblPlants"/>
        </authorList>
    </citation>
    <scope>IDENTIFICATION</scope>
    <source>
        <strain evidence="14">cv. Heinz 1706</strain>
    </source>
</reference>
<feature type="domain" description="O-acyltransferase WSD1-like N-terminal" evidence="12">
    <location>
        <begin position="78"/>
        <end position="296"/>
    </location>
</feature>
<evidence type="ECO:0000256" key="9">
    <source>
        <dbReference type="ARBA" id="ARBA00047604"/>
    </source>
</evidence>
<comment type="pathway">
    <text evidence="3">Glycerolipid metabolism; triacylglycerol biosynthesis.</text>
</comment>
<evidence type="ECO:0000256" key="6">
    <source>
        <dbReference type="ARBA" id="ARBA00022824"/>
    </source>
</evidence>
<keyword evidence="6" id="KW-0256">Endoplasmic reticulum</keyword>
<evidence type="ECO:0000259" key="12">
    <source>
        <dbReference type="Pfam" id="PF03007"/>
    </source>
</evidence>
<dbReference type="GO" id="GO:0008374">
    <property type="term" value="F:O-acyltransferase activity"/>
    <property type="evidence" value="ECO:0000318"/>
    <property type="project" value="GO_Central"/>
</dbReference>
<dbReference type="Pfam" id="PF03007">
    <property type="entry name" value="WS_DGAT_cat"/>
    <property type="match status" value="1"/>
</dbReference>
<dbReference type="InParanoid" id="A0A3Q7EMJ8"/>
<evidence type="ECO:0000256" key="11">
    <source>
        <dbReference type="SAM" id="Phobius"/>
    </source>
</evidence>
<dbReference type="OMA" id="MNCAVND"/>
<feature type="domain" description="O-acyltransferase WSD1 C-terminal" evidence="13">
    <location>
        <begin position="355"/>
        <end position="498"/>
    </location>
</feature>
<accession>A0A3Q7EMJ8</accession>
<comment type="catalytic activity">
    <reaction evidence="9">
        <text>a long chain fatty alcohol + a fatty acyl-CoA = a long-chain alcohol wax ester + CoA</text>
        <dbReference type="Rhea" id="RHEA:38443"/>
        <dbReference type="ChEBI" id="CHEBI:17135"/>
        <dbReference type="ChEBI" id="CHEBI:57287"/>
        <dbReference type="ChEBI" id="CHEBI:77636"/>
        <dbReference type="ChEBI" id="CHEBI:235323"/>
        <dbReference type="EC" id="2.3.1.75"/>
    </reaction>
</comment>
<dbReference type="GO" id="GO:0004144">
    <property type="term" value="F:diacylglycerol O-acyltransferase activity"/>
    <property type="evidence" value="ECO:0007669"/>
    <property type="project" value="UniProtKB-EC"/>
</dbReference>
<dbReference type="GO" id="GO:0005886">
    <property type="term" value="C:plasma membrane"/>
    <property type="evidence" value="ECO:0000318"/>
    <property type="project" value="GO_Central"/>
</dbReference>
<evidence type="ECO:0000256" key="10">
    <source>
        <dbReference type="ARBA" id="ARBA00048109"/>
    </source>
</evidence>
<dbReference type="InterPro" id="IPR009721">
    <property type="entry name" value="O-acyltransferase_WSD1_C"/>
</dbReference>
<dbReference type="Gramene" id="Solyc01g095960.3.1">
    <property type="protein sequence ID" value="Solyc01g095960.3.1"/>
    <property type="gene ID" value="Solyc01g095960.3"/>
</dbReference>
<dbReference type="PANTHER" id="PTHR31650">
    <property type="entry name" value="O-ACYLTRANSFERASE (WSD1-LIKE) FAMILY PROTEIN"/>
    <property type="match status" value="1"/>
</dbReference>
<dbReference type="InterPro" id="IPR004255">
    <property type="entry name" value="O-acyltransferase_WSD1_N"/>
</dbReference>
<dbReference type="Proteomes" id="UP000004994">
    <property type="component" value="Chromosome 1"/>
</dbReference>
<organism evidence="14">
    <name type="scientific">Solanum lycopersicum</name>
    <name type="common">Tomato</name>
    <name type="synonym">Lycopersicon esculentum</name>
    <dbReference type="NCBI Taxonomy" id="4081"/>
    <lineage>
        <taxon>Eukaryota</taxon>
        <taxon>Viridiplantae</taxon>
        <taxon>Streptophyta</taxon>
        <taxon>Embryophyta</taxon>
        <taxon>Tracheophyta</taxon>
        <taxon>Spermatophyta</taxon>
        <taxon>Magnoliopsida</taxon>
        <taxon>eudicotyledons</taxon>
        <taxon>Gunneridae</taxon>
        <taxon>Pentapetalae</taxon>
        <taxon>asterids</taxon>
        <taxon>lamiids</taxon>
        <taxon>Solanales</taxon>
        <taxon>Solanaceae</taxon>
        <taxon>Solanoideae</taxon>
        <taxon>Solaneae</taxon>
        <taxon>Solanum</taxon>
        <taxon>Solanum subgen. Lycopersicon</taxon>
    </lineage>
</organism>
<comment type="catalytic activity">
    <reaction evidence="10">
        <text>an acyl-CoA + a 1,2-diacyl-sn-glycerol = a triacyl-sn-glycerol + CoA</text>
        <dbReference type="Rhea" id="RHEA:10868"/>
        <dbReference type="ChEBI" id="CHEBI:17815"/>
        <dbReference type="ChEBI" id="CHEBI:57287"/>
        <dbReference type="ChEBI" id="CHEBI:58342"/>
        <dbReference type="ChEBI" id="CHEBI:64615"/>
        <dbReference type="EC" id="2.3.1.20"/>
    </reaction>
</comment>
<comment type="pathway">
    <text evidence="4">Lipid metabolism.</text>
</comment>
<dbReference type="Pfam" id="PF06974">
    <property type="entry name" value="WS_DGAT_C"/>
    <property type="match status" value="1"/>
</dbReference>
<evidence type="ECO:0000256" key="1">
    <source>
        <dbReference type="ARBA" id="ARBA00004162"/>
    </source>
</evidence>
<evidence type="ECO:0000256" key="4">
    <source>
        <dbReference type="ARBA" id="ARBA00005189"/>
    </source>
</evidence>
<dbReference type="InterPro" id="IPR045034">
    <property type="entry name" value="O-acyltransferase_WSD1-like"/>
</dbReference>
<keyword evidence="11" id="KW-0472">Membrane</keyword>
<dbReference type="PANTHER" id="PTHR31650:SF28">
    <property type="entry name" value="O-ACYLTRANSFERASE WSD1-LIKE ISOFORM X1"/>
    <property type="match status" value="1"/>
</dbReference>
<evidence type="ECO:0000256" key="5">
    <source>
        <dbReference type="ARBA" id="ARBA00022679"/>
    </source>
</evidence>
<keyword evidence="15" id="KW-1185">Reference proteome</keyword>
<evidence type="ECO:0000313" key="14">
    <source>
        <dbReference type="EnsemblPlants" id="Solyc01g095960.3.1"/>
    </source>
</evidence>
<proteinExistence type="inferred from homology"/>
<name>A0A3Q7EMJ8_SOLLC</name>
<protein>
    <submittedName>
        <fullName evidence="14">Uncharacterized protein</fullName>
    </submittedName>
</protein>
<reference evidence="14" key="1">
    <citation type="journal article" date="2012" name="Nature">
        <title>The tomato genome sequence provides insights into fleshy fruit evolution.</title>
        <authorList>
            <consortium name="Tomato Genome Consortium"/>
        </authorList>
    </citation>
    <scope>NUCLEOTIDE SEQUENCE [LARGE SCALE GENOMIC DNA]</scope>
    <source>
        <strain evidence="14">cv. Heinz 1706</strain>
    </source>
</reference>
<comment type="similarity">
    <text evidence="8">In the N-terminal section; belongs to the long-chain O-acyltransferase family.</text>
</comment>
<sequence>MRPCGITIMEGKRKMSVKPLRIISNTSNLNGEKEAAMLLSPSSRMFHEPSYNVYVLAIMGWKVTMNIDSIKAELQSKMLKHPRFSSLQVMDESDGVGNMRWVPTTVNIDDHVIVPQFADNNMDNDELVENYISDLSTTNVDMSKPLWDFHILNVKTSHAEATSVFRIHHSIGDGAALMSFLLFCFRTTSDPTCLPKLPVFSSSNDKSNSSPNKNRKKNLWQYLVKLWFLIKLLFNTMVDVLLFIATALFLKDSQTPFTTTQAFNASARQRYIYRSVSLDDIKFIKDVTNAKLNDVVLGIVQAALSRYFHRTYGKAGKFSVEGMRCRANVIVNLRPALGVQAIAEMIEKNVAVIQGNCFGFVLVPLSIGQLDNPLDYVVKAKTLMDRKKHSLESQFSFYASQFFLNLFGYKGAAKLTQRVTSQTTLALSNVIGPREQISCAGHPVEFIAPTCSGYPTGIMVHVCSYVNKLTFTIAVDEGIIPDLNQFGDDFIKSFMLIKEAAHAHHTKLATKLD</sequence>
<dbReference type="EnsemblPlants" id="Solyc01g095960.3.1">
    <property type="protein sequence ID" value="Solyc01g095960.3.1"/>
    <property type="gene ID" value="Solyc01g095960.3"/>
</dbReference>
<feature type="transmembrane region" description="Helical" evidence="11">
    <location>
        <begin position="226"/>
        <end position="250"/>
    </location>
</feature>
<evidence type="ECO:0000256" key="7">
    <source>
        <dbReference type="ARBA" id="ARBA00023315"/>
    </source>
</evidence>
<keyword evidence="11" id="KW-0812">Transmembrane</keyword>
<dbReference type="GO" id="GO:0005789">
    <property type="term" value="C:endoplasmic reticulum membrane"/>
    <property type="evidence" value="ECO:0007669"/>
    <property type="project" value="UniProtKB-SubCell"/>
</dbReference>
<keyword evidence="11" id="KW-1133">Transmembrane helix</keyword>
<keyword evidence="7" id="KW-0012">Acyltransferase</keyword>
<evidence type="ECO:0000256" key="3">
    <source>
        <dbReference type="ARBA" id="ARBA00004771"/>
    </source>
</evidence>
<gene>
    <name evidence="14" type="primary">LOC101248922</name>
</gene>
<dbReference type="GO" id="GO:0047196">
    <property type="term" value="F:long-chain-alcohol O-fatty-acyltransferase activity"/>
    <property type="evidence" value="ECO:0007669"/>
    <property type="project" value="UniProtKB-EC"/>
</dbReference>
<dbReference type="GO" id="GO:0019432">
    <property type="term" value="P:triglyceride biosynthetic process"/>
    <property type="evidence" value="ECO:0000318"/>
    <property type="project" value="GO_Central"/>
</dbReference>
<evidence type="ECO:0000256" key="2">
    <source>
        <dbReference type="ARBA" id="ARBA00004586"/>
    </source>
</evidence>
<dbReference type="AlphaFoldDB" id="A0A3Q7EMJ8"/>